<dbReference type="SMART" id="SM00060">
    <property type="entry name" value="FN3"/>
    <property type="match status" value="5"/>
</dbReference>
<dbReference type="Pfam" id="PF25023">
    <property type="entry name" value="TEN_YD-shell"/>
    <property type="match status" value="1"/>
</dbReference>
<keyword evidence="5" id="KW-1185">Reference proteome</keyword>
<feature type="domain" description="Fibronectin type-III" evidence="3">
    <location>
        <begin position="1508"/>
        <end position="1582"/>
    </location>
</feature>
<keyword evidence="2" id="KW-0732">Signal</keyword>
<name>A0A7X5U7P4_9GAMM</name>
<feature type="domain" description="Fibronectin type-III" evidence="3">
    <location>
        <begin position="1685"/>
        <end position="1764"/>
    </location>
</feature>
<evidence type="ECO:0000259" key="3">
    <source>
        <dbReference type="SMART" id="SM00060"/>
    </source>
</evidence>
<dbReference type="PANTHER" id="PTHR32305">
    <property type="match status" value="1"/>
</dbReference>
<evidence type="ECO:0000256" key="1">
    <source>
        <dbReference type="ARBA" id="ARBA00022737"/>
    </source>
</evidence>
<keyword evidence="1" id="KW-0677">Repeat</keyword>
<evidence type="ECO:0000313" key="4">
    <source>
        <dbReference type="EMBL" id="NII05394.1"/>
    </source>
</evidence>
<dbReference type="InterPro" id="IPR031325">
    <property type="entry name" value="RHS_repeat"/>
</dbReference>
<dbReference type="RefSeq" id="WP_166946508.1">
    <property type="nucleotide sequence ID" value="NZ_JAARLZ010000002.1"/>
</dbReference>
<feature type="chain" id="PRO_5031448488" evidence="2">
    <location>
        <begin position="29"/>
        <end position="1767"/>
    </location>
</feature>
<dbReference type="InterPro" id="IPR013783">
    <property type="entry name" value="Ig-like_fold"/>
</dbReference>
<reference evidence="4 5" key="1">
    <citation type="submission" date="2020-03" db="EMBL/GenBank/DDBJ databases">
        <authorList>
            <person name="Lai Q."/>
        </authorList>
    </citation>
    <scope>NUCLEOTIDE SEQUENCE [LARGE SCALE GENOMIC DNA]</scope>
    <source>
        <strain evidence="4 5">CCUG 25036</strain>
    </source>
</reference>
<evidence type="ECO:0000256" key="2">
    <source>
        <dbReference type="SAM" id="SignalP"/>
    </source>
</evidence>
<comment type="caution">
    <text evidence="4">The sequence shown here is derived from an EMBL/GenBank/DDBJ whole genome shotgun (WGS) entry which is preliminary data.</text>
</comment>
<dbReference type="InterPro" id="IPR050708">
    <property type="entry name" value="T6SS_VgrG/RHS"/>
</dbReference>
<dbReference type="InterPro" id="IPR006530">
    <property type="entry name" value="YD"/>
</dbReference>
<dbReference type="Proteomes" id="UP000490980">
    <property type="component" value="Unassembled WGS sequence"/>
</dbReference>
<dbReference type="SUPFAM" id="SSF82171">
    <property type="entry name" value="DPP6 N-terminal domain-like"/>
    <property type="match status" value="1"/>
</dbReference>
<evidence type="ECO:0000313" key="5">
    <source>
        <dbReference type="Proteomes" id="UP000490980"/>
    </source>
</evidence>
<protein>
    <submittedName>
        <fullName evidence="4">RHS repeat protein</fullName>
    </submittedName>
</protein>
<dbReference type="InterPro" id="IPR056823">
    <property type="entry name" value="TEN-like_YD-shell"/>
</dbReference>
<proteinExistence type="predicted"/>
<dbReference type="PANTHER" id="PTHR32305:SF15">
    <property type="entry name" value="PROTEIN RHSA-RELATED"/>
    <property type="match status" value="1"/>
</dbReference>
<gene>
    <name evidence="4" type="ORF">HBF25_03200</name>
</gene>
<dbReference type="EMBL" id="JAARLZ010000002">
    <property type="protein sequence ID" value="NII05394.1"/>
    <property type="molecule type" value="Genomic_DNA"/>
</dbReference>
<feature type="signal peptide" evidence="2">
    <location>
        <begin position="1"/>
        <end position="28"/>
    </location>
</feature>
<accession>A0A7X5U7P4</accession>
<feature type="domain" description="Fibronectin type-III" evidence="3">
    <location>
        <begin position="1593"/>
        <end position="1671"/>
    </location>
</feature>
<dbReference type="Pfam" id="PF05593">
    <property type="entry name" value="RHS_repeat"/>
    <property type="match status" value="2"/>
</dbReference>
<feature type="domain" description="Fibronectin type-III" evidence="3">
    <location>
        <begin position="1419"/>
        <end position="1494"/>
    </location>
</feature>
<organism evidence="4 5">
    <name type="scientific">Luteibacter anthropi</name>
    <dbReference type="NCBI Taxonomy" id="564369"/>
    <lineage>
        <taxon>Bacteria</taxon>
        <taxon>Pseudomonadati</taxon>
        <taxon>Pseudomonadota</taxon>
        <taxon>Gammaproteobacteria</taxon>
        <taxon>Lysobacterales</taxon>
        <taxon>Rhodanobacteraceae</taxon>
        <taxon>Luteibacter</taxon>
    </lineage>
</organism>
<dbReference type="InterPro" id="IPR003961">
    <property type="entry name" value="FN3_dom"/>
</dbReference>
<dbReference type="NCBIfam" id="TIGR01643">
    <property type="entry name" value="YD_repeat_2x"/>
    <property type="match status" value="2"/>
</dbReference>
<dbReference type="Gene3D" id="2.180.10.10">
    <property type="entry name" value="RHS repeat-associated core"/>
    <property type="match status" value="1"/>
</dbReference>
<dbReference type="Gene3D" id="2.60.40.10">
    <property type="entry name" value="Immunoglobulins"/>
    <property type="match status" value="3"/>
</dbReference>
<dbReference type="SUPFAM" id="SSF49265">
    <property type="entry name" value="Fibronectin type III"/>
    <property type="match status" value="3"/>
</dbReference>
<feature type="domain" description="Fibronectin type-III" evidence="3">
    <location>
        <begin position="1326"/>
        <end position="1402"/>
    </location>
</feature>
<dbReference type="InterPro" id="IPR036116">
    <property type="entry name" value="FN3_sf"/>
</dbReference>
<sequence length="1767" mass="186553">MSNVEVRGWAARSALALVVACMSGQLLAQSSAVTPESEFQKRIKVSEEIQPVGEHPFGESISLYNGALSFEENDIKLTGQGPDIELTRSFHSADAPAQSVYYDFIDNAFVDWSLETPRIETLSAASGTANVDPPATARWFFISDAQRCSSSGGAPDEFVSFKGTVITYKADDWWHGYQLVVPGSGSQDLLTRDAGNAQVPAMTGSDGNPVTFPLVTKARWAVGCTPATSNGQPGEGFVAVSPDGTKYYMDVLLYKKTDYMATGGGGALHRRLATMNVSRVVDRFGNSLTYSYDGNGNLTEIDGSDGRKVTLAYETWQNPAKDPFGNYYDPVAYRVHSIIVQPSSAAPRTWTYSYDTNPVIPRLNRVQLPDGSAWTFNLGGFAPLPADGALIVNQGCTYQLRPQDAVTSTGSITHPAGVTGTFTLQTTIRGRSYVPAVCLRVNGADENRFQAVYKQNSLIQRTLSGAGIGTQSWTYSYSSPNDSWSTCTTGCPTTVTTEMVDPSNRTTRYTFSNRFDASESLLLQSDYFSAGDTSAIVRSEASAYALPAADGSSPWPWPAMLGRSQILAVNADQMGRLTPVTTRTTVQDGDTYTWAAQSFDAFANPAQVTRSNNVAGQTAIVESTSYLNDAALWVLGLPVQVTNVSTGETESVNGYTAQDQLQSRARFGQTLMTYTYDGAGQLASYTDGNGHATSLAGYQRGLPTTVTYPDQTTEHIGVDDFGQVASVTDQAGNTTSFAYDAVGRLAQISYPGGDSVAWAPRVFSYAFVAAAERGIDANHWRRTVTQGSRTDTTYFDALLRPMLTGRYRSGDGALQTTTVTTHDWHGNTVFQSYAVDGAPNYGDVTGGITTNYDALSRAIQTIQPSETGAALTTTTSYLSGARKQVTDPRGNTTTTSYQVFDEPTLDHPVLVQAPEGVVQSIARDLYGNPTQIAQGGVTKTLVYDAFHRLCRSTEPETASTVTAYDAANNVIWSAKGLSLGGTGCASDQVPAAAQVSRSYDALNRVTQVTYPGTTPASSFTYTPTGKLLTESTDGIVWTFVYNKRDLPTGQSLSVDGHIWPVGFGYDTNGALGAVSYPDGKALVLSPDALGRPTQAGAYATGATYFPDDQLQHATLGNGVDYLGQRNARNLLSNVSYAHAGALQLSEDFIYDNNGNITAINDLTSGATRSKSFQYDGLDRLRSSSSALWGTETYGYDTLNNIVSMATGGTTNTYNYDASNLLRSISGGSLARSFNYDARGNVVQNGSAQYTFDQADRLVAVVGADTYRYDAEGRRVKAVTTAGATTYSLYSHDGQLLWQFDPATNSGTDYIYLGKKLVARTNNVLVPSAAPVLTAPASAQASSAYIVSWTSTAATTGYELQEQPDGGAWSDIANTAQLSQSITHPAAGTFHYQVRSCNAGGCGPWSGIATTVVSPPPSAPNPPAAVTTTLAGDLSSIGITWSASATATSYGLQQSVNGGAWTDLYSGSGTSSSVANPGDGTYAYQAHACNANGCSAWVAGNTVRVAHIPPAPASISVPGSSTGVVGVSWSATAYATSYSLEQSVNGGGWGAIYNGGATSFSLQAGASGSYSYRVKACNANGCGGYATSGAVAVTLPPSGAPSISAPGSSNNGAWTVSWTGVAGATSYLLSESVNGGGWTVVQSNGSGSWSTSGRGDGSYTYVVAACNVAGCGPNSSAVTVSAASIPPVPANPRYTKTYPNRKFENLIFLWDASPGASRYEVRGLDTPDTWTILPPTTSVNVLLSPFGETPPYRYQVRACNAVGCSAWI</sequence>